<dbReference type="RefSeq" id="WP_193677309.1">
    <property type="nucleotide sequence ID" value="NZ_JADDIV010000004.1"/>
</dbReference>
<evidence type="ECO:0008006" key="3">
    <source>
        <dbReference type="Google" id="ProtNLM"/>
    </source>
</evidence>
<evidence type="ECO:0000313" key="2">
    <source>
        <dbReference type="Proteomes" id="UP000806285"/>
    </source>
</evidence>
<dbReference type="Proteomes" id="UP000806285">
    <property type="component" value="Unassembled WGS sequence"/>
</dbReference>
<reference evidence="1 2" key="1">
    <citation type="submission" date="2020-10" db="EMBL/GenBank/DDBJ databases">
        <title>Ramlibacter sp. HM2 16S ribosomal RNA gene Genome sequencing and assembly.</title>
        <authorList>
            <person name="Kang M."/>
        </authorList>
    </citation>
    <scope>NUCLEOTIDE SEQUENCE [LARGE SCALE GENOMIC DNA]</scope>
    <source>
        <strain evidence="1 2">HM2</strain>
    </source>
</reference>
<accession>A0ABR9S583</accession>
<comment type="caution">
    <text evidence="1">The sequence shown here is derived from an EMBL/GenBank/DDBJ whole genome shotgun (WGS) entry which is preliminary data.</text>
</comment>
<sequence length="100" mass="10607">MPNPNNRIKQTGDTRLNDVGYDLGADDDVAAELDITSAQSEAAVFHPSASGVPEGESRMQRAQSTYRGYLADAQAQVEAQPLAALGGAFLLGFVLARLTR</sequence>
<name>A0ABR9S583_9BURK</name>
<gene>
    <name evidence="1" type="ORF">IM787_14050</name>
</gene>
<proteinExistence type="predicted"/>
<keyword evidence="2" id="KW-1185">Reference proteome</keyword>
<dbReference type="EMBL" id="JADDIV010000004">
    <property type="protein sequence ID" value="MBE7368678.1"/>
    <property type="molecule type" value="Genomic_DNA"/>
</dbReference>
<protein>
    <recommendedName>
        <fullName evidence="3">DUF883 domain-containing protein</fullName>
    </recommendedName>
</protein>
<organism evidence="1 2">
    <name type="scientific">Ramlibacter pallidus</name>
    <dbReference type="NCBI Taxonomy" id="2780087"/>
    <lineage>
        <taxon>Bacteria</taxon>
        <taxon>Pseudomonadati</taxon>
        <taxon>Pseudomonadota</taxon>
        <taxon>Betaproteobacteria</taxon>
        <taxon>Burkholderiales</taxon>
        <taxon>Comamonadaceae</taxon>
        <taxon>Ramlibacter</taxon>
    </lineage>
</organism>
<evidence type="ECO:0000313" key="1">
    <source>
        <dbReference type="EMBL" id="MBE7368678.1"/>
    </source>
</evidence>